<keyword evidence="1" id="KW-0732">Signal</keyword>
<organism evidence="2 3">
    <name type="scientific">Mythimna separata</name>
    <name type="common">Oriental armyworm</name>
    <name type="synonym">Pseudaletia separata</name>
    <dbReference type="NCBI Taxonomy" id="271217"/>
    <lineage>
        <taxon>Eukaryota</taxon>
        <taxon>Metazoa</taxon>
        <taxon>Ecdysozoa</taxon>
        <taxon>Arthropoda</taxon>
        <taxon>Hexapoda</taxon>
        <taxon>Insecta</taxon>
        <taxon>Pterygota</taxon>
        <taxon>Neoptera</taxon>
        <taxon>Endopterygota</taxon>
        <taxon>Lepidoptera</taxon>
        <taxon>Glossata</taxon>
        <taxon>Ditrysia</taxon>
        <taxon>Noctuoidea</taxon>
        <taxon>Noctuidae</taxon>
        <taxon>Noctuinae</taxon>
        <taxon>Hadenini</taxon>
        <taxon>Mythimna</taxon>
    </lineage>
</organism>
<dbReference type="PANTHER" id="PTHR11008:SF29">
    <property type="entry name" value="IP17226P"/>
    <property type="match status" value="1"/>
</dbReference>
<dbReference type="PANTHER" id="PTHR11008">
    <property type="entry name" value="PROTEIN TAKEOUT-LIKE PROTEIN"/>
    <property type="match status" value="1"/>
</dbReference>
<sequence>MKTILVFTVLVAGICASIVPEPSFEPEALASRDSRFITGPIENQVIEAIEGISQDIRDIGLDPLHIKKETYVYELPVPVIFNAVAFLEEVLSTGLSDIVVNDMNYSLLWSRLTFELEIPHIHLSARAADGVVTLFGEKLTASVDGRCDIRGIFVKGEVRVNVGIISGISIRDVDIDLNVGQIISSIRLLILGNNYSQEITNFINQTVPATLAEFKSEIDELIGIVLKDIINENL</sequence>
<dbReference type="InterPro" id="IPR010562">
    <property type="entry name" value="Haemolymph_juvenile_hormone-bd"/>
</dbReference>
<accession>A0AAD7YZP9</accession>
<evidence type="ECO:0000313" key="3">
    <source>
        <dbReference type="Proteomes" id="UP001231518"/>
    </source>
</evidence>
<protein>
    <submittedName>
        <fullName evidence="2">Uncharacterized protein</fullName>
    </submittedName>
</protein>
<feature type="chain" id="PRO_5041965661" evidence="1">
    <location>
        <begin position="17"/>
        <end position="234"/>
    </location>
</feature>
<dbReference type="GO" id="GO:0005615">
    <property type="term" value="C:extracellular space"/>
    <property type="evidence" value="ECO:0007669"/>
    <property type="project" value="TreeGrafter"/>
</dbReference>
<evidence type="ECO:0000313" key="2">
    <source>
        <dbReference type="EMBL" id="KAJ8733758.1"/>
    </source>
</evidence>
<dbReference type="InterPro" id="IPR038606">
    <property type="entry name" value="To_sf"/>
</dbReference>
<dbReference type="Pfam" id="PF06585">
    <property type="entry name" value="JHBP"/>
    <property type="match status" value="1"/>
</dbReference>
<name>A0AAD7YZP9_MYTSE</name>
<reference evidence="2" key="1">
    <citation type="submission" date="2023-03" db="EMBL/GenBank/DDBJ databases">
        <title>Chromosome-level genomes of two armyworms, Mythimna separata and Mythimna loreyi, provide insights into the biosynthesis and reception of sex pheromones.</title>
        <authorList>
            <person name="Zhao H."/>
        </authorList>
    </citation>
    <scope>NUCLEOTIDE SEQUENCE</scope>
    <source>
        <strain evidence="2">BeijingLab</strain>
        <tissue evidence="2">Pupa</tissue>
    </source>
</reference>
<evidence type="ECO:0000256" key="1">
    <source>
        <dbReference type="SAM" id="SignalP"/>
    </source>
</evidence>
<proteinExistence type="predicted"/>
<keyword evidence="3" id="KW-1185">Reference proteome</keyword>
<dbReference type="AlphaFoldDB" id="A0AAD7YZP9"/>
<dbReference type="Gene3D" id="3.15.10.30">
    <property type="entry name" value="Haemolymph juvenile hormone binding protein"/>
    <property type="match status" value="1"/>
</dbReference>
<dbReference type="EMBL" id="JARGEI010000003">
    <property type="protein sequence ID" value="KAJ8733758.1"/>
    <property type="molecule type" value="Genomic_DNA"/>
</dbReference>
<comment type="caution">
    <text evidence="2">The sequence shown here is derived from an EMBL/GenBank/DDBJ whole genome shotgun (WGS) entry which is preliminary data.</text>
</comment>
<gene>
    <name evidence="2" type="ORF">PYW07_014309</name>
</gene>
<dbReference type="Proteomes" id="UP001231518">
    <property type="component" value="Chromosome 5"/>
</dbReference>
<feature type="signal peptide" evidence="1">
    <location>
        <begin position="1"/>
        <end position="16"/>
    </location>
</feature>